<evidence type="ECO:0000256" key="3">
    <source>
        <dbReference type="ARBA" id="ARBA00023122"/>
    </source>
</evidence>
<comment type="similarity">
    <text evidence="1">Belongs to the UPF0053 family. Hemolysin C subfamily.</text>
</comment>
<feature type="compositionally biased region" description="Polar residues" evidence="5">
    <location>
        <begin position="1"/>
        <end position="10"/>
    </location>
</feature>
<feature type="region of interest" description="Disordered" evidence="5">
    <location>
        <begin position="1"/>
        <end position="20"/>
    </location>
</feature>
<gene>
    <name evidence="7" type="ORF">B7G68_00105</name>
</gene>
<feature type="region of interest" description="Disordered" evidence="5">
    <location>
        <begin position="30"/>
        <end position="49"/>
    </location>
</feature>
<evidence type="ECO:0000256" key="5">
    <source>
        <dbReference type="SAM" id="MobiDB-lite"/>
    </source>
</evidence>
<dbReference type="Pfam" id="PF03471">
    <property type="entry name" value="CorC_HlyC"/>
    <property type="match status" value="1"/>
</dbReference>
<reference evidence="7 8" key="1">
    <citation type="journal article" date="2015" name="Biotechnol. Bioeng.">
        <title>Genome sequence and phenotypic characterization of Caulobacter segnis.</title>
        <authorList>
            <person name="Patel S."/>
            <person name="Fletcher B."/>
            <person name="Scott D.C."/>
            <person name="Ely B."/>
        </authorList>
    </citation>
    <scope>NUCLEOTIDE SEQUENCE [LARGE SCALE GENOMIC DNA]</scope>
    <source>
        <strain evidence="7 8">TK0059</strain>
    </source>
</reference>
<sequence length="306" mass="33197">MPSDEPSQQPAAPARRSRGVRAFLRRMRKRLTVGGGESPRPPEPPAQTGEVDLVDQAEAFQTLRVADVMTPRADIIAVELSTPFEALVAQFVEAGHSRMPIYRETLDDPVGVVHVKDVFKLLAEDVRRPTSADLVLNKLRREALYVPASMKAADLLLRMRTSRIHMALVIDEFGGTDGVVTMEDLIEAVVGEIDDEHDDAAAVAIVARPGGVYDADARAPLEELEAALGRELAPADMEEDIDTVAGLVVALAGRVPQRGEVIAHPDGYEFEVVEADPRRVRRVRVRGGPAPRPEALESVSEDLGAS</sequence>
<feature type="domain" description="CBS" evidence="6">
    <location>
        <begin position="69"/>
        <end position="130"/>
    </location>
</feature>
<dbReference type="Gene3D" id="3.30.465.10">
    <property type="match status" value="1"/>
</dbReference>
<dbReference type="Gene3D" id="3.10.580.10">
    <property type="entry name" value="CBS-domain"/>
    <property type="match status" value="1"/>
</dbReference>
<dbReference type="EMBL" id="CP027850">
    <property type="protein sequence ID" value="AVQ00404.1"/>
    <property type="molecule type" value="Genomic_DNA"/>
</dbReference>
<evidence type="ECO:0000256" key="4">
    <source>
        <dbReference type="PROSITE-ProRule" id="PRU00703"/>
    </source>
</evidence>
<keyword evidence="8" id="KW-1185">Reference proteome</keyword>
<dbReference type="CDD" id="cd04590">
    <property type="entry name" value="CBS_pair_CorC_HlyC_assoc"/>
    <property type="match status" value="1"/>
</dbReference>
<dbReference type="InterPro" id="IPR036318">
    <property type="entry name" value="FAD-bd_PCMH-like_sf"/>
</dbReference>
<accession>A0ABM6TBJ6</accession>
<dbReference type="InterPro" id="IPR044751">
    <property type="entry name" value="Ion_transp-like_CBS"/>
</dbReference>
<feature type="domain" description="CBS" evidence="6">
    <location>
        <begin position="139"/>
        <end position="196"/>
    </location>
</feature>
<dbReference type="SUPFAM" id="SSF54631">
    <property type="entry name" value="CBS-domain pair"/>
    <property type="match status" value="1"/>
</dbReference>
<dbReference type="Proteomes" id="UP000240527">
    <property type="component" value="Chromosome"/>
</dbReference>
<dbReference type="RefSeq" id="WP_013077228.1">
    <property type="nucleotide sequence ID" value="NZ_CP027850.1"/>
</dbReference>
<evidence type="ECO:0000256" key="2">
    <source>
        <dbReference type="ARBA" id="ARBA00022737"/>
    </source>
</evidence>
<dbReference type="SMART" id="SM00116">
    <property type="entry name" value="CBS"/>
    <property type="match status" value="2"/>
</dbReference>
<protein>
    <submittedName>
        <fullName evidence="7">HlyC/CorC family transporter</fullName>
    </submittedName>
</protein>
<dbReference type="SMART" id="SM01091">
    <property type="entry name" value="CorC_HlyC"/>
    <property type="match status" value="1"/>
</dbReference>
<dbReference type="InterPro" id="IPR016169">
    <property type="entry name" value="FAD-bd_PCMH_sub2"/>
</dbReference>
<evidence type="ECO:0000313" key="8">
    <source>
        <dbReference type="Proteomes" id="UP000240527"/>
    </source>
</evidence>
<dbReference type="InterPro" id="IPR000644">
    <property type="entry name" value="CBS_dom"/>
</dbReference>
<evidence type="ECO:0000256" key="1">
    <source>
        <dbReference type="ARBA" id="ARBA00006446"/>
    </source>
</evidence>
<proteinExistence type="inferred from homology"/>
<dbReference type="SUPFAM" id="SSF56176">
    <property type="entry name" value="FAD-binding/transporter-associated domain-like"/>
    <property type="match status" value="1"/>
</dbReference>
<dbReference type="PANTHER" id="PTHR22777:SF27">
    <property type="entry name" value="MAGNESIUM AND COBALT EFFLUX PROTEIN CORC"/>
    <property type="match status" value="1"/>
</dbReference>
<evidence type="ECO:0000313" key="7">
    <source>
        <dbReference type="EMBL" id="AVQ00404.1"/>
    </source>
</evidence>
<name>A0ABM6TBJ6_9CAUL</name>
<feature type="region of interest" description="Disordered" evidence="5">
    <location>
        <begin position="284"/>
        <end position="306"/>
    </location>
</feature>
<keyword evidence="3 4" id="KW-0129">CBS domain</keyword>
<dbReference type="InterPro" id="IPR005170">
    <property type="entry name" value="Transptr-assoc_dom"/>
</dbReference>
<dbReference type="Pfam" id="PF00571">
    <property type="entry name" value="CBS"/>
    <property type="match status" value="2"/>
</dbReference>
<evidence type="ECO:0000259" key="6">
    <source>
        <dbReference type="PROSITE" id="PS51371"/>
    </source>
</evidence>
<dbReference type="InterPro" id="IPR046342">
    <property type="entry name" value="CBS_dom_sf"/>
</dbReference>
<dbReference type="PROSITE" id="PS51371">
    <property type="entry name" value="CBS"/>
    <property type="match status" value="2"/>
</dbReference>
<keyword evidence="2" id="KW-0677">Repeat</keyword>
<dbReference type="PANTHER" id="PTHR22777">
    <property type="entry name" value="HEMOLYSIN-RELATED"/>
    <property type="match status" value="1"/>
</dbReference>
<organism evidence="7 8">
    <name type="scientific">Caulobacter segnis</name>
    <dbReference type="NCBI Taxonomy" id="88688"/>
    <lineage>
        <taxon>Bacteria</taxon>
        <taxon>Pseudomonadati</taxon>
        <taxon>Pseudomonadota</taxon>
        <taxon>Alphaproteobacteria</taxon>
        <taxon>Caulobacterales</taxon>
        <taxon>Caulobacteraceae</taxon>
        <taxon>Caulobacter</taxon>
    </lineage>
</organism>